<dbReference type="AlphaFoldDB" id="A0A392SCL8"/>
<protein>
    <submittedName>
        <fullName evidence="1">Uncharacterized protein</fullName>
    </submittedName>
</protein>
<dbReference type="EMBL" id="LXQA010346294">
    <property type="protein sequence ID" value="MCI45606.1"/>
    <property type="molecule type" value="Genomic_DNA"/>
</dbReference>
<evidence type="ECO:0000313" key="2">
    <source>
        <dbReference type="Proteomes" id="UP000265520"/>
    </source>
</evidence>
<sequence>MAGENSHHQPPPVILQDAIAEIRRLQTKMAYVEKGKADKEIGTEEDQIIDSQPLAQALWDARVPENF</sequence>
<evidence type="ECO:0000313" key="1">
    <source>
        <dbReference type="EMBL" id="MCI45606.1"/>
    </source>
</evidence>
<dbReference type="Proteomes" id="UP000265520">
    <property type="component" value="Unassembled WGS sequence"/>
</dbReference>
<reference evidence="1 2" key="1">
    <citation type="journal article" date="2018" name="Front. Plant Sci.">
        <title>Red Clover (Trifolium pratense) and Zigzag Clover (T. medium) - A Picture of Genomic Similarities and Differences.</title>
        <authorList>
            <person name="Dluhosova J."/>
            <person name="Istvanek J."/>
            <person name="Nedelnik J."/>
            <person name="Repkova J."/>
        </authorList>
    </citation>
    <scope>NUCLEOTIDE SEQUENCE [LARGE SCALE GENOMIC DNA]</scope>
    <source>
        <strain evidence="2">cv. 10/8</strain>
        <tissue evidence="1">Leaf</tissue>
    </source>
</reference>
<comment type="caution">
    <text evidence="1">The sequence shown here is derived from an EMBL/GenBank/DDBJ whole genome shotgun (WGS) entry which is preliminary data.</text>
</comment>
<organism evidence="1 2">
    <name type="scientific">Trifolium medium</name>
    <dbReference type="NCBI Taxonomy" id="97028"/>
    <lineage>
        <taxon>Eukaryota</taxon>
        <taxon>Viridiplantae</taxon>
        <taxon>Streptophyta</taxon>
        <taxon>Embryophyta</taxon>
        <taxon>Tracheophyta</taxon>
        <taxon>Spermatophyta</taxon>
        <taxon>Magnoliopsida</taxon>
        <taxon>eudicotyledons</taxon>
        <taxon>Gunneridae</taxon>
        <taxon>Pentapetalae</taxon>
        <taxon>rosids</taxon>
        <taxon>fabids</taxon>
        <taxon>Fabales</taxon>
        <taxon>Fabaceae</taxon>
        <taxon>Papilionoideae</taxon>
        <taxon>50 kb inversion clade</taxon>
        <taxon>NPAAA clade</taxon>
        <taxon>Hologalegina</taxon>
        <taxon>IRL clade</taxon>
        <taxon>Trifolieae</taxon>
        <taxon>Trifolium</taxon>
    </lineage>
</organism>
<proteinExistence type="predicted"/>
<name>A0A392SCL8_9FABA</name>
<accession>A0A392SCL8</accession>
<keyword evidence="2" id="KW-1185">Reference proteome</keyword>
<feature type="non-terminal residue" evidence="1">
    <location>
        <position position="67"/>
    </location>
</feature>